<dbReference type="SFLD" id="SFLDS00052">
    <property type="entry name" value="Ferric_Reductase_Domain"/>
    <property type="match status" value="1"/>
</dbReference>
<evidence type="ECO:0000256" key="13">
    <source>
        <dbReference type="SAM" id="Phobius"/>
    </source>
</evidence>
<reference evidence="15 16" key="3">
    <citation type="journal article" date="2015" name="Genome Announc.">
        <title>Draft Genome Sequence of the Archiascomycetous Yeast Saitoella complicata.</title>
        <authorList>
            <person name="Yamauchi K."/>
            <person name="Kondo S."/>
            <person name="Hamamoto M."/>
            <person name="Takahashi Y."/>
            <person name="Ogura Y."/>
            <person name="Hayashi T."/>
            <person name="Nishida H."/>
        </authorList>
    </citation>
    <scope>NUCLEOTIDE SEQUENCE [LARGE SCALE GENOMIC DNA]</scope>
    <source>
        <strain evidence="15 16">NRRL Y-17804</strain>
    </source>
</reference>
<dbReference type="EC" id="1.16.1.9" evidence="3"/>
<keyword evidence="9" id="KW-0560">Oxidoreductase</keyword>
<organism evidence="15 16">
    <name type="scientific">Saitoella complicata (strain BCRC 22490 / CBS 7301 / JCM 7358 / NBRC 10748 / NRRL Y-17804)</name>
    <dbReference type="NCBI Taxonomy" id="698492"/>
    <lineage>
        <taxon>Eukaryota</taxon>
        <taxon>Fungi</taxon>
        <taxon>Dikarya</taxon>
        <taxon>Ascomycota</taxon>
        <taxon>Taphrinomycotina</taxon>
        <taxon>Taphrinomycotina incertae sedis</taxon>
        <taxon>Saitoella</taxon>
    </lineage>
</organism>
<feature type="transmembrane region" description="Helical" evidence="13">
    <location>
        <begin position="214"/>
        <end position="233"/>
    </location>
</feature>
<evidence type="ECO:0000256" key="3">
    <source>
        <dbReference type="ARBA" id="ARBA00012668"/>
    </source>
</evidence>
<dbReference type="Pfam" id="PF08030">
    <property type="entry name" value="NAD_binding_6"/>
    <property type="match status" value="1"/>
</dbReference>
<dbReference type="InterPro" id="IPR017927">
    <property type="entry name" value="FAD-bd_FR_type"/>
</dbReference>
<evidence type="ECO:0000313" key="15">
    <source>
        <dbReference type="EMBL" id="GAO49649.1"/>
    </source>
</evidence>
<dbReference type="GO" id="GO:0006826">
    <property type="term" value="P:iron ion transport"/>
    <property type="evidence" value="ECO:0007669"/>
    <property type="project" value="TreeGrafter"/>
</dbReference>
<evidence type="ECO:0000256" key="12">
    <source>
        <dbReference type="ARBA" id="ARBA00048483"/>
    </source>
</evidence>
<keyword evidence="5" id="KW-1003">Cell membrane</keyword>
<feature type="transmembrane region" description="Helical" evidence="13">
    <location>
        <begin position="184"/>
        <end position="202"/>
    </location>
</feature>
<keyword evidence="7" id="KW-0249">Electron transport</keyword>
<feature type="transmembrane region" description="Helical" evidence="13">
    <location>
        <begin position="26"/>
        <end position="44"/>
    </location>
</feature>
<name>A0A0E9NIH6_SAICN</name>
<comment type="subcellular location">
    <subcellularLocation>
        <location evidence="1">Cell membrane</location>
        <topology evidence="1">Multi-pass membrane protein</topology>
    </subcellularLocation>
</comment>
<comment type="similarity">
    <text evidence="2">Belongs to the ferric reductase (FRE) family.</text>
</comment>
<dbReference type="InterPro" id="IPR039261">
    <property type="entry name" value="FNR_nucleotide-bd"/>
</dbReference>
<keyword evidence="4" id="KW-0813">Transport</keyword>
<dbReference type="InterPro" id="IPR013112">
    <property type="entry name" value="FAD-bd_8"/>
</dbReference>
<evidence type="ECO:0000256" key="10">
    <source>
        <dbReference type="ARBA" id="ARBA00023065"/>
    </source>
</evidence>
<keyword evidence="10" id="KW-0406">Ion transport</keyword>
<dbReference type="Pfam" id="PF01794">
    <property type="entry name" value="Ferric_reduct"/>
    <property type="match status" value="1"/>
</dbReference>
<evidence type="ECO:0000256" key="1">
    <source>
        <dbReference type="ARBA" id="ARBA00004651"/>
    </source>
</evidence>
<evidence type="ECO:0000259" key="14">
    <source>
        <dbReference type="PROSITE" id="PS51384"/>
    </source>
</evidence>
<evidence type="ECO:0000313" key="16">
    <source>
        <dbReference type="Proteomes" id="UP000033140"/>
    </source>
</evidence>
<dbReference type="EMBL" id="BACD03000024">
    <property type="protein sequence ID" value="GAO49649.1"/>
    <property type="molecule type" value="Genomic_DNA"/>
</dbReference>
<dbReference type="Gene3D" id="3.40.50.80">
    <property type="entry name" value="Nucleotide-binding domain of ferredoxin-NADP reductase (FNR) module"/>
    <property type="match status" value="1"/>
</dbReference>
<dbReference type="CDD" id="cd06186">
    <property type="entry name" value="NOX_Duox_like_FAD_NADP"/>
    <property type="match status" value="1"/>
</dbReference>
<dbReference type="PANTHER" id="PTHR32361:SF28">
    <property type="entry name" value="FRP1P"/>
    <property type="match status" value="1"/>
</dbReference>
<reference evidence="15 16" key="1">
    <citation type="journal article" date="2011" name="J. Gen. Appl. Microbiol.">
        <title>Draft genome sequencing of the enigmatic yeast Saitoella complicata.</title>
        <authorList>
            <person name="Nishida H."/>
            <person name="Hamamoto M."/>
            <person name="Sugiyama J."/>
        </authorList>
    </citation>
    <scope>NUCLEOTIDE SEQUENCE [LARGE SCALE GENOMIC DNA]</scope>
    <source>
        <strain evidence="15 16">NRRL Y-17804</strain>
    </source>
</reference>
<evidence type="ECO:0000256" key="11">
    <source>
        <dbReference type="ARBA" id="ARBA00023136"/>
    </source>
</evidence>
<dbReference type="STRING" id="698492.A0A0E9NIH6"/>
<evidence type="ECO:0000256" key="8">
    <source>
        <dbReference type="ARBA" id="ARBA00022989"/>
    </source>
</evidence>
<dbReference type="SUPFAM" id="SSF52343">
    <property type="entry name" value="Ferredoxin reductase-like, C-terminal NADP-linked domain"/>
    <property type="match status" value="1"/>
</dbReference>
<dbReference type="Proteomes" id="UP000033140">
    <property type="component" value="Unassembled WGS sequence"/>
</dbReference>
<accession>A0A0E9NIH6</accession>
<dbReference type="InterPro" id="IPR017938">
    <property type="entry name" value="Riboflavin_synthase-like_b-brl"/>
</dbReference>
<gene>
    <name evidence="15" type="ORF">G7K_3798-t1</name>
</gene>
<evidence type="ECO:0000256" key="7">
    <source>
        <dbReference type="ARBA" id="ARBA00022982"/>
    </source>
</evidence>
<sequence length="546" mass="60844">MKAVIATASESERDHLLHLFHFSKSFTATYNPLLLLILLLAIIWKRLGVRGPRWWRVWGMRQSAWVGVVGLGDNAAVGVVMGYLVLNVFYSFYRATSHILLLGTRLGLISLINLPLLYLLAAKNLPLLPHYVGWSYERINYLHRWCGRGVVLTALGHFVAFQVWECRTKEEGWKFFFMRVFMSRRIFTGVFGLGSYILIGLTSLRHVRNRMYEFFLSTHLLLLLLSLALLSFHEPTRTGLPYTLLSAIIFISDRAARLLRHRHVRQGHLRVLPGRMIVLEVDVSGRRGMWWNAGQHVFLSVKGIGAFHESHPFTIASAPYSDSLKLFIRANAGFTHALLALAHADSNANVDIVLDGAYGHAPCLQKWEDGVRVVVLVAGGSGVAYTIAILEDLANRRCELEGQEGVQKVAFVWAVKDRAHVSWIADALAAIRGKVRREEWLEVRIHCTSHDPSSEATPLLDTDSGPALTELQLQVISGRPDVAAYISSAASDHKEGGTGERSGHGETKLNDLIAIVSGMPDDISHSSLHARCMLKNTNTNTDSTHA</sequence>
<protein>
    <recommendedName>
        <fullName evidence="3">ferric-chelate reductase (NADPH)</fullName>
        <ecNumber evidence="3">1.16.1.9</ecNumber>
    </recommendedName>
</protein>
<dbReference type="PANTHER" id="PTHR32361">
    <property type="entry name" value="FERRIC/CUPRIC REDUCTASE TRANSMEMBRANE COMPONENT"/>
    <property type="match status" value="1"/>
</dbReference>
<keyword evidence="16" id="KW-1185">Reference proteome</keyword>
<dbReference type="InterPro" id="IPR051410">
    <property type="entry name" value="Ferric/Cupric_Reductase"/>
</dbReference>
<dbReference type="PROSITE" id="PS51384">
    <property type="entry name" value="FAD_FR"/>
    <property type="match status" value="1"/>
</dbReference>
<feature type="transmembrane region" description="Helical" evidence="13">
    <location>
        <begin position="99"/>
        <end position="121"/>
    </location>
</feature>
<dbReference type="AlphaFoldDB" id="A0A0E9NIH6"/>
<keyword evidence="8 13" id="KW-1133">Transmembrane helix</keyword>
<keyword evidence="11 13" id="KW-0472">Membrane</keyword>
<dbReference type="SUPFAM" id="SSF63380">
    <property type="entry name" value="Riboflavin synthase domain-like"/>
    <property type="match status" value="1"/>
</dbReference>
<comment type="catalytic activity">
    <reaction evidence="12">
        <text>2 a Fe(II)-siderophore + NADP(+) + H(+) = 2 a Fe(III)-siderophore + NADPH</text>
        <dbReference type="Rhea" id="RHEA:28795"/>
        <dbReference type="Rhea" id="RHEA-COMP:11342"/>
        <dbReference type="Rhea" id="RHEA-COMP:11344"/>
        <dbReference type="ChEBI" id="CHEBI:15378"/>
        <dbReference type="ChEBI" id="CHEBI:29033"/>
        <dbReference type="ChEBI" id="CHEBI:29034"/>
        <dbReference type="ChEBI" id="CHEBI:57783"/>
        <dbReference type="ChEBI" id="CHEBI:58349"/>
        <dbReference type="EC" id="1.16.1.9"/>
    </reaction>
</comment>
<dbReference type="GO" id="GO:0015677">
    <property type="term" value="P:copper ion import"/>
    <property type="evidence" value="ECO:0007669"/>
    <property type="project" value="TreeGrafter"/>
</dbReference>
<dbReference type="GO" id="GO:0052851">
    <property type="term" value="F:ferric-chelate reductase (NADPH) activity"/>
    <property type="evidence" value="ECO:0007669"/>
    <property type="project" value="UniProtKB-EC"/>
</dbReference>
<feature type="domain" description="FAD-binding FR-type" evidence="14">
    <location>
        <begin position="251"/>
        <end position="364"/>
    </location>
</feature>
<evidence type="ECO:0000256" key="2">
    <source>
        <dbReference type="ARBA" id="ARBA00006278"/>
    </source>
</evidence>
<dbReference type="InterPro" id="IPR013121">
    <property type="entry name" value="Fe_red_NAD-bd_6"/>
</dbReference>
<evidence type="ECO:0000256" key="4">
    <source>
        <dbReference type="ARBA" id="ARBA00022448"/>
    </source>
</evidence>
<dbReference type="OMA" id="NIVWHIG"/>
<dbReference type="Pfam" id="PF08022">
    <property type="entry name" value="FAD_binding_8"/>
    <property type="match status" value="1"/>
</dbReference>
<evidence type="ECO:0000256" key="5">
    <source>
        <dbReference type="ARBA" id="ARBA00022475"/>
    </source>
</evidence>
<dbReference type="SFLD" id="SFLDG01168">
    <property type="entry name" value="Ferric_reductase_subgroup_(FRE"/>
    <property type="match status" value="1"/>
</dbReference>
<comment type="caution">
    <text evidence="15">The sequence shown here is derived from an EMBL/GenBank/DDBJ whole genome shotgun (WGS) entry which is preliminary data.</text>
</comment>
<evidence type="ECO:0000256" key="9">
    <source>
        <dbReference type="ARBA" id="ARBA00023002"/>
    </source>
</evidence>
<evidence type="ECO:0000256" key="6">
    <source>
        <dbReference type="ARBA" id="ARBA00022692"/>
    </source>
</evidence>
<dbReference type="InterPro" id="IPR013130">
    <property type="entry name" value="Fe3_Rdtase_TM_dom"/>
</dbReference>
<dbReference type="GO" id="GO:0006879">
    <property type="term" value="P:intracellular iron ion homeostasis"/>
    <property type="evidence" value="ECO:0007669"/>
    <property type="project" value="TreeGrafter"/>
</dbReference>
<proteinExistence type="inferred from homology"/>
<dbReference type="Gene3D" id="2.40.30.10">
    <property type="entry name" value="Translation factors"/>
    <property type="match status" value="1"/>
</dbReference>
<dbReference type="GO" id="GO:0005886">
    <property type="term" value="C:plasma membrane"/>
    <property type="evidence" value="ECO:0007669"/>
    <property type="project" value="UniProtKB-SubCell"/>
</dbReference>
<keyword evidence="6 13" id="KW-0812">Transmembrane</keyword>
<reference evidence="15 16" key="2">
    <citation type="journal article" date="2014" name="J. Gen. Appl. Microbiol.">
        <title>The early diverging ascomycetous budding yeast Saitoella complicata has three histone deacetylases belonging to the Clr6, Hos2, and Rpd3 lineages.</title>
        <authorList>
            <person name="Nishida H."/>
            <person name="Matsumoto T."/>
            <person name="Kondo S."/>
            <person name="Hamamoto M."/>
            <person name="Yoshikawa H."/>
        </authorList>
    </citation>
    <scope>NUCLEOTIDE SEQUENCE [LARGE SCALE GENOMIC DNA]</scope>
    <source>
        <strain evidence="15 16">NRRL Y-17804</strain>
    </source>
</reference>
<feature type="transmembrane region" description="Helical" evidence="13">
    <location>
        <begin position="65"/>
        <end position="93"/>
    </location>
</feature>